<gene>
    <name evidence="11" type="ORF">NOCA250052</name>
</gene>
<dbReference type="GO" id="GO:0055085">
    <property type="term" value="P:transmembrane transport"/>
    <property type="evidence" value="ECO:0007669"/>
    <property type="project" value="InterPro"/>
</dbReference>
<sequence length="593" mass="63461">MTTATSSKPTAPTPPPNAVDPGPTRSSHRLLRRPSSRILLGLVVGVVVLYLVVMPVVFMLGSTFQTSETGLPLTSESTWTFSNITTVFSDSRTWELLVKTLVFSLSAVAVGGAIAIALAWLTERTDLPLPRVIFVLVIATAGLPGLIQALAWARILNPSAGPVNDLLGLVGLNFDPYTLHGMILVQAIEVVPIAFLLIAASLRQMNPALEEAAAASGAKGFTTFRMVSLPLFAPAALGAFIYSFVNTVDSVAVPLILGLPGNERVLSIQVWLSAQPVRGLPQYGLASTYALILVALSLLPLFFYKRIMSTASRNATVTGKGFRSRRLPLGQWKWPAFVIVFGFVLLQAVLPVLMLFWSSIQPYYDGFGSEALGRTTWDAWTSQFSSGKIAELVATTVKIGALSALATIVVTMVASWVAVRGRSRFAKSLDLLMFFPQLLPGIVIALAVLMLYLVLPLGIYGTMWLLVAGFVVKSLPLASRVTTPGVAQISVTLEEAAAVSGAKLRHVWLHVLAPLLRGTMTTGFLLVFMGALQNLSLPLLLGGGSGDRMLAEDILEVYQNAGDTQRASVLCLVMVALTSVCAIVMRVSDRART</sequence>
<reference evidence="11" key="1">
    <citation type="submission" date="2015-08" db="EMBL/GenBank/DDBJ databases">
        <authorList>
            <person name="Babu N.S."/>
            <person name="Beckwith C.J."/>
            <person name="Beseler K.G."/>
            <person name="Brison A."/>
            <person name="Carone J.V."/>
            <person name="Caskin T.P."/>
            <person name="Diamond M."/>
            <person name="Durham M.E."/>
            <person name="Foxe J.M."/>
            <person name="Go M."/>
            <person name="Henderson B.A."/>
            <person name="Jones I.B."/>
            <person name="McGettigan J.A."/>
            <person name="Micheletti S.J."/>
            <person name="Nasrallah M.E."/>
            <person name="Ortiz D."/>
            <person name="Piller C.R."/>
            <person name="Privatt S.R."/>
            <person name="Schneider S.L."/>
            <person name="Sharp S."/>
            <person name="Smith T.C."/>
            <person name="Stanton J.D."/>
            <person name="Ullery H.E."/>
            <person name="Wilson R.J."/>
            <person name="Serrano M.G."/>
            <person name="Buck G."/>
            <person name="Lee V."/>
            <person name="Wang Y."/>
            <person name="Carvalho R."/>
            <person name="Voegtly L."/>
            <person name="Shi R."/>
            <person name="Duckworth R."/>
            <person name="Johnson A."/>
            <person name="Loviza R."/>
            <person name="Walstead R."/>
            <person name="Shah Z."/>
            <person name="Kiflezghi M."/>
            <person name="Wade K."/>
            <person name="Ball S.L."/>
            <person name="Bradley K.W."/>
            <person name="Asai D.J."/>
            <person name="Bowman C.A."/>
            <person name="Russell D.A."/>
            <person name="Pope W.H."/>
            <person name="Jacobs-Sera D."/>
            <person name="Hendrix R.W."/>
            <person name="Hatfull G.F."/>
        </authorList>
    </citation>
    <scope>NUCLEOTIDE SEQUENCE</scope>
</reference>
<dbReference type="PROSITE" id="PS50928">
    <property type="entry name" value="ABC_TM1"/>
    <property type="match status" value="2"/>
</dbReference>
<dbReference type="CDD" id="cd06261">
    <property type="entry name" value="TM_PBP2"/>
    <property type="match status" value="2"/>
</dbReference>
<feature type="transmembrane region" description="Helical" evidence="9">
    <location>
        <begin position="223"/>
        <end position="245"/>
    </location>
</feature>
<dbReference type="EMBL" id="CZKA01000045">
    <property type="protein sequence ID" value="CUR58431.1"/>
    <property type="molecule type" value="Genomic_DNA"/>
</dbReference>
<keyword evidence="7 9" id="KW-0472">Membrane</keyword>
<dbReference type="SUPFAM" id="SSF161098">
    <property type="entry name" value="MetI-like"/>
    <property type="match status" value="2"/>
</dbReference>
<feature type="transmembrane region" description="Helical" evidence="9">
    <location>
        <begin position="38"/>
        <end position="61"/>
    </location>
</feature>
<evidence type="ECO:0000256" key="4">
    <source>
        <dbReference type="ARBA" id="ARBA00022519"/>
    </source>
</evidence>
<evidence type="ECO:0000256" key="2">
    <source>
        <dbReference type="ARBA" id="ARBA00022448"/>
    </source>
</evidence>
<feature type="transmembrane region" description="Helical" evidence="9">
    <location>
        <begin position="101"/>
        <end position="121"/>
    </location>
</feature>
<keyword evidence="2" id="KW-0813">Transport</keyword>
<evidence type="ECO:0000256" key="3">
    <source>
        <dbReference type="ARBA" id="ARBA00022475"/>
    </source>
</evidence>
<accession>A0A2P2C8U7</accession>
<evidence type="ECO:0000256" key="8">
    <source>
        <dbReference type="SAM" id="MobiDB-lite"/>
    </source>
</evidence>
<feature type="transmembrane region" description="Helical" evidence="9">
    <location>
        <begin position="283"/>
        <end position="304"/>
    </location>
</feature>
<feature type="transmembrane region" description="Helical" evidence="9">
    <location>
        <begin position="334"/>
        <end position="357"/>
    </location>
</feature>
<dbReference type="AlphaFoldDB" id="A0A2P2C8U7"/>
<evidence type="ECO:0000256" key="9">
    <source>
        <dbReference type="SAM" id="Phobius"/>
    </source>
</evidence>
<dbReference type="Gene3D" id="1.10.3720.10">
    <property type="entry name" value="MetI-like"/>
    <property type="match status" value="2"/>
</dbReference>
<protein>
    <recommendedName>
        <fullName evidence="10">ABC transmembrane type-1 domain-containing protein</fullName>
    </recommendedName>
</protein>
<comment type="subcellular location">
    <subcellularLocation>
        <location evidence="1">Cell inner membrane</location>
        <topology evidence="1">Multi-pass membrane protein</topology>
    </subcellularLocation>
</comment>
<evidence type="ECO:0000256" key="7">
    <source>
        <dbReference type="ARBA" id="ARBA00023136"/>
    </source>
</evidence>
<keyword evidence="5 9" id="KW-0812">Transmembrane</keyword>
<feature type="compositionally biased region" description="Low complexity" evidence="8">
    <location>
        <begin position="1"/>
        <end position="10"/>
    </location>
</feature>
<evidence type="ECO:0000313" key="11">
    <source>
        <dbReference type="EMBL" id="CUR58431.1"/>
    </source>
</evidence>
<organism evidence="11">
    <name type="scientific">metagenome</name>
    <dbReference type="NCBI Taxonomy" id="256318"/>
    <lineage>
        <taxon>unclassified sequences</taxon>
        <taxon>metagenomes</taxon>
    </lineage>
</organism>
<name>A0A2P2C8U7_9ZZZZ</name>
<feature type="transmembrane region" description="Helical" evidence="9">
    <location>
        <begin position="177"/>
        <end position="202"/>
    </location>
</feature>
<evidence type="ECO:0000256" key="5">
    <source>
        <dbReference type="ARBA" id="ARBA00022692"/>
    </source>
</evidence>
<feature type="region of interest" description="Disordered" evidence="8">
    <location>
        <begin position="1"/>
        <end position="27"/>
    </location>
</feature>
<proteinExistence type="predicted"/>
<feature type="transmembrane region" description="Helical" evidence="9">
    <location>
        <begin position="459"/>
        <end position="478"/>
    </location>
</feature>
<dbReference type="PANTHER" id="PTHR43357:SF4">
    <property type="entry name" value="INNER MEMBRANE ABC TRANSPORTER PERMEASE PROTEIN YDCV"/>
    <property type="match status" value="1"/>
</dbReference>
<feature type="transmembrane region" description="Helical" evidence="9">
    <location>
        <begin position="431"/>
        <end position="453"/>
    </location>
</feature>
<evidence type="ECO:0000256" key="1">
    <source>
        <dbReference type="ARBA" id="ARBA00004429"/>
    </source>
</evidence>
<dbReference type="Pfam" id="PF00528">
    <property type="entry name" value="BPD_transp_1"/>
    <property type="match status" value="2"/>
</dbReference>
<keyword evidence="6 9" id="KW-1133">Transmembrane helix</keyword>
<dbReference type="PANTHER" id="PTHR43357">
    <property type="entry name" value="INNER MEMBRANE ABC TRANSPORTER PERMEASE PROTEIN YDCV"/>
    <property type="match status" value="1"/>
</dbReference>
<feature type="transmembrane region" description="Helical" evidence="9">
    <location>
        <begin position="567"/>
        <end position="587"/>
    </location>
</feature>
<dbReference type="InterPro" id="IPR035906">
    <property type="entry name" value="MetI-like_sf"/>
</dbReference>
<feature type="domain" description="ABC transmembrane type-1" evidence="10">
    <location>
        <begin position="393"/>
        <end position="585"/>
    </location>
</feature>
<evidence type="ECO:0000256" key="6">
    <source>
        <dbReference type="ARBA" id="ARBA00022989"/>
    </source>
</evidence>
<evidence type="ECO:0000259" key="10">
    <source>
        <dbReference type="PROSITE" id="PS50928"/>
    </source>
</evidence>
<keyword evidence="4" id="KW-0997">Cell inner membrane</keyword>
<dbReference type="GO" id="GO:0005886">
    <property type="term" value="C:plasma membrane"/>
    <property type="evidence" value="ECO:0007669"/>
    <property type="project" value="UniProtKB-SubCell"/>
</dbReference>
<feature type="domain" description="ABC transmembrane type-1" evidence="10">
    <location>
        <begin position="97"/>
        <end position="304"/>
    </location>
</feature>
<dbReference type="InterPro" id="IPR000515">
    <property type="entry name" value="MetI-like"/>
</dbReference>
<feature type="transmembrane region" description="Helical" evidence="9">
    <location>
        <begin position="399"/>
        <end position="419"/>
    </location>
</feature>
<feature type="transmembrane region" description="Helical" evidence="9">
    <location>
        <begin position="133"/>
        <end position="157"/>
    </location>
</feature>
<keyword evidence="3" id="KW-1003">Cell membrane</keyword>